<evidence type="ECO:0000256" key="1">
    <source>
        <dbReference type="ARBA" id="ARBA00006082"/>
    </source>
</evidence>
<dbReference type="GO" id="GO:0016887">
    <property type="term" value="F:ATP hydrolysis activity"/>
    <property type="evidence" value="ECO:0007669"/>
    <property type="project" value="InterPro"/>
</dbReference>
<reference evidence="4 5" key="1">
    <citation type="submission" date="2018-04" db="EMBL/GenBank/DDBJ databases">
        <authorList>
            <person name="Zhang X."/>
            <person name="Yuan J."/>
            <person name="Li F."/>
            <person name="Xiang J."/>
        </authorList>
    </citation>
    <scope>NUCLEOTIDE SEQUENCE [LARGE SCALE GENOMIC DNA]</scope>
    <source>
        <tissue evidence="4">Muscle</tissue>
    </source>
</reference>
<dbReference type="OrthoDB" id="429932at2759"/>
<dbReference type="SUPFAM" id="SSF118116">
    <property type="entry name" value="DNA mismatch repair protein MutL"/>
    <property type="match status" value="1"/>
</dbReference>
<dbReference type="SUPFAM" id="SSF55874">
    <property type="entry name" value="ATPase domain of HSP90 chaperone/DNA topoisomerase II/histidine kinase"/>
    <property type="match status" value="1"/>
</dbReference>
<dbReference type="InterPro" id="IPR014790">
    <property type="entry name" value="MutL_C"/>
</dbReference>
<dbReference type="Gene3D" id="3.30.1540.20">
    <property type="entry name" value="MutL, C-terminal domain, dimerisation subdomain"/>
    <property type="match status" value="1"/>
</dbReference>
<dbReference type="Pfam" id="PF08676">
    <property type="entry name" value="MutL_C"/>
    <property type="match status" value="1"/>
</dbReference>
<dbReference type="Gene3D" id="3.30.1370.100">
    <property type="entry name" value="MutL, C-terminal domain, regulatory subdomain"/>
    <property type="match status" value="1"/>
</dbReference>
<dbReference type="InterPro" id="IPR042120">
    <property type="entry name" value="MutL_C_dimsub"/>
</dbReference>
<organism evidence="4 5">
    <name type="scientific">Penaeus vannamei</name>
    <name type="common">Whiteleg shrimp</name>
    <name type="synonym">Litopenaeus vannamei</name>
    <dbReference type="NCBI Taxonomy" id="6689"/>
    <lineage>
        <taxon>Eukaryota</taxon>
        <taxon>Metazoa</taxon>
        <taxon>Ecdysozoa</taxon>
        <taxon>Arthropoda</taxon>
        <taxon>Crustacea</taxon>
        <taxon>Multicrustacea</taxon>
        <taxon>Malacostraca</taxon>
        <taxon>Eumalacostraca</taxon>
        <taxon>Eucarida</taxon>
        <taxon>Decapoda</taxon>
        <taxon>Dendrobranchiata</taxon>
        <taxon>Penaeoidea</taxon>
        <taxon>Penaeidae</taxon>
        <taxon>Penaeus</taxon>
    </lineage>
</organism>
<protein>
    <submittedName>
        <fullName evidence="4">Putative DNA mismatch repair protein Mlh3 isoform X13</fullName>
    </submittedName>
</protein>
<dbReference type="GO" id="GO:0006298">
    <property type="term" value="P:mismatch repair"/>
    <property type="evidence" value="ECO:0007669"/>
    <property type="project" value="InterPro"/>
</dbReference>
<dbReference type="InterPro" id="IPR038973">
    <property type="entry name" value="MutL/Mlh/Pms-like"/>
</dbReference>
<keyword evidence="5" id="KW-1185">Reference proteome</keyword>
<dbReference type="GO" id="GO:0032300">
    <property type="term" value="C:mismatch repair complex"/>
    <property type="evidence" value="ECO:0007669"/>
    <property type="project" value="InterPro"/>
</dbReference>
<reference evidence="4 5" key="2">
    <citation type="submission" date="2019-01" db="EMBL/GenBank/DDBJ databases">
        <title>The decoding of complex shrimp genome reveals the adaptation for benthos swimmer, frequently molting mechanism and breeding impact on genome.</title>
        <authorList>
            <person name="Sun Y."/>
            <person name="Gao Y."/>
            <person name="Yu Y."/>
        </authorList>
    </citation>
    <scope>NUCLEOTIDE SEQUENCE [LARGE SCALE GENOMIC DNA]</scope>
    <source>
        <tissue evidence="4">Muscle</tissue>
    </source>
</reference>
<dbReference type="PROSITE" id="PS00058">
    <property type="entry name" value="DNA_MISMATCH_REPAIR_1"/>
    <property type="match status" value="1"/>
</dbReference>
<evidence type="ECO:0000256" key="2">
    <source>
        <dbReference type="SAM" id="MobiDB-lite"/>
    </source>
</evidence>
<dbReference type="Gene3D" id="3.30.565.10">
    <property type="entry name" value="Histidine kinase-like ATPase, C-terminal domain"/>
    <property type="match status" value="1"/>
</dbReference>
<comment type="similarity">
    <text evidence="1">Belongs to the DNA mismatch repair MutL/HexB family.</text>
</comment>
<evidence type="ECO:0000313" key="5">
    <source>
        <dbReference type="Proteomes" id="UP000283509"/>
    </source>
</evidence>
<evidence type="ECO:0000259" key="3">
    <source>
        <dbReference type="SMART" id="SM00853"/>
    </source>
</evidence>
<sequence>MSGKILPLSESVRSKLRSGITITSIAQCVEEMVLNSIDANATCIAVRIDPAIFRIQVVDNGDGVTEENLKLLGKRHSTSKCHSLEDLNSNLGHYGFRGEALASLVEVAAIVDITTRPRGSVQTLTKIFAYGKEKSISVSKVPRPSVGTTITVQDFMYNMPVRRKLMKEAIDIENIRTLVEFRDWDKLLLCIEEMVIKFAEEERLAISLDERYRRSGRDQVMAEEESQAEPHSSQALLQEMPEWTSSQPQGAPVLKIPLSEEPEAEGSRQKQDFVLTHGYSAFMSWKKRREMQKKEMEKSEIKISGCAYDSRDTQQDQYRQEAVSKEGEECESLISPGMKEAIQSILQDSEMDDDSIKWSEKPSNLGSLEEDSSEVAQICQEWEPPTFAMDADILSSKVQAGSERGVNKDSSVKIYNIVHPYKFSQEMLQTCRVLGQLDKKFIACEITYTSSDPTLHKVSEIIVLFDQHAVHERVRLETLTEENYETLENGERVIRTCMITPPLEMTLPESEVRLMMAYAKTFILWGLHFTQVSASQVNFQSIPSILVARERHELRQRRCQSATAIIESIVRDVCYTLHQTGGIVSTMPKPLMNVLCSQACRGAIKFGDELSYDECKNLVKSLSSCALPFQCAHGRPSIVPVVNLTHLAKGRKKERKPNLHKLREAIEEEMLGEEIMD</sequence>
<dbReference type="PANTHER" id="PTHR10073:SF47">
    <property type="entry name" value="DNA MISMATCH REPAIR PROTEIN MLH3"/>
    <property type="match status" value="1"/>
</dbReference>
<comment type="caution">
    <text evidence="4">The sequence shown here is derived from an EMBL/GenBank/DDBJ whole genome shotgun (WGS) entry which is preliminary data.</text>
</comment>
<dbReference type="Pfam" id="PF13589">
    <property type="entry name" value="HATPase_c_3"/>
    <property type="match status" value="1"/>
</dbReference>
<dbReference type="GO" id="GO:0005524">
    <property type="term" value="F:ATP binding"/>
    <property type="evidence" value="ECO:0007669"/>
    <property type="project" value="InterPro"/>
</dbReference>
<dbReference type="GO" id="GO:0140664">
    <property type="term" value="F:ATP-dependent DNA damage sensor activity"/>
    <property type="evidence" value="ECO:0007669"/>
    <property type="project" value="InterPro"/>
</dbReference>
<accession>A0A3R7Q3H7</accession>
<dbReference type="PANTHER" id="PTHR10073">
    <property type="entry name" value="DNA MISMATCH REPAIR PROTEIN MLH, PMS, MUTL"/>
    <property type="match status" value="1"/>
</dbReference>
<dbReference type="AlphaFoldDB" id="A0A3R7Q3H7"/>
<gene>
    <name evidence="4" type="ORF">C7M84_021331</name>
</gene>
<name>A0A3R7Q3H7_PENVA</name>
<dbReference type="InterPro" id="IPR037198">
    <property type="entry name" value="MutL_C_sf"/>
</dbReference>
<dbReference type="InterPro" id="IPR036890">
    <property type="entry name" value="HATPase_C_sf"/>
</dbReference>
<proteinExistence type="inferred from homology"/>
<dbReference type="SMART" id="SM00853">
    <property type="entry name" value="MutL_C"/>
    <property type="match status" value="1"/>
</dbReference>
<dbReference type="InterPro" id="IPR014762">
    <property type="entry name" value="DNA_mismatch_repair_CS"/>
</dbReference>
<dbReference type="STRING" id="6689.A0A3R7Q3H7"/>
<feature type="domain" description="MutL C-terminal dimerisation" evidence="3">
    <location>
        <begin position="433"/>
        <end position="610"/>
    </location>
</feature>
<dbReference type="InterPro" id="IPR042121">
    <property type="entry name" value="MutL_C_regsub"/>
</dbReference>
<feature type="region of interest" description="Disordered" evidence="2">
    <location>
        <begin position="350"/>
        <end position="370"/>
    </location>
</feature>
<dbReference type="Proteomes" id="UP000283509">
    <property type="component" value="Unassembled WGS sequence"/>
</dbReference>
<dbReference type="EMBL" id="QCYY01000447">
    <property type="protein sequence ID" value="ROT85098.1"/>
    <property type="molecule type" value="Genomic_DNA"/>
</dbReference>
<evidence type="ECO:0000313" key="4">
    <source>
        <dbReference type="EMBL" id="ROT85098.1"/>
    </source>
</evidence>